<keyword evidence="3" id="KW-1185">Reference proteome</keyword>
<feature type="transmembrane region" description="Helical" evidence="1">
    <location>
        <begin position="143"/>
        <end position="167"/>
    </location>
</feature>
<dbReference type="KEGG" id="splr:C0J00_09650"/>
<sequence>MIRSIKQQAKVLVKGLPGKYSLFILPIILSIVNITISYRETTIDSIDTQVSLSATIFPPLVTFLIAFFTISALYTMLEVVRQERKAVEFGDLMQSFSGGRFAKLFVTLLVRNLLILPWAFLFGIGMGLMLGVMIVSLEHSEPLGSVSVIITLLGLVLMVAGMILIIWKSNQYSQTEFVIYDQIAQNRYQGPLAAIKESKQLMKGHVFELFKLYLSFMGWYLLTFLTLGLVSIYLIPYMTTTRAVYYQYLLEQNSAPTTEYQDGPIQESPFDVR</sequence>
<gene>
    <name evidence="2" type="ORF">C0J00_09650</name>
</gene>
<organism evidence="2 3">
    <name type="scientific">Streptococcus pluranimalium</name>
    <dbReference type="NCBI Taxonomy" id="82348"/>
    <lineage>
        <taxon>Bacteria</taxon>
        <taxon>Bacillati</taxon>
        <taxon>Bacillota</taxon>
        <taxon>Bacilli</taxon>
        <taxon>Lactobacillales</taxon>
        <taxon>Streptococcaceae</taxon>
        <taxon>Streptococcus</taxon>
    </lineage>
</organism>
<protein>
    <recommendedName>
        <fullName evidence="4">DUF975 domain-containing protein</fullName>
    </recommendedName>
</protein>
<dbReference type="RefSeq" id="WP_104968651.1">
    <property type="nucleotide sequence ID" value="NZ_CP025536.1"/>
</dbReference>
<dbReference type="AlphaFoldDB" id="A0A2L0D6C2"/>
<keyword evidence="1" id="KW-1133">Transmembrane helix</keyword>
<feature type="transmembrane region" description="Helical" evidence="1">
    <location>
        <begin position="212"/>
        <end position="235"/>
    </location>
</feature>
<dbReference type="InterPro" id="IPR010380">
    <property type="entry name" value="DUF975"/>
</dbReference>
<reference evidence="2 3" key="1">
    <citation type="submission" date="2017-12" db="EMBL/GenBank/DDBJ databases">
        <authorList>
            <person name="Hurst M.R.H."/>
        </authorList>
    </citation>
    <scope>NUCLEOTIDE SEQUENCE [LARGE SCALE GENOMIC DNA]</scope>
    <source>
        <strain evidence="2 3">TH11417</strain>
    </source>
</reference>
<evidence type="ECO:0000256" key="1">
    <source>
        <dbReference type="SAM" id="Phobius"/>
    </source>
</evidence>
<name>A0A2L0D6C2_9STRE</name>
<dbReference type="PANTHER" id="PTHR40076:SF1">
    <property type="entry name" value="MEMBRANE PROTEIN"/>
    <property type="match status" value="1"/>
</dbReference>
<evidence type="ECO:0008006" key="4">
    <source>
        <dbReference type="Google" id="ProtNLM"/>
    </source>
</evidence>
<feature type="transmembrane region" description="Helical" evidence="1">
    <location>
        <begin position="113"/>
        <end position="137"/>
    </location>
</feature>
<feature type="transmembrane region" description="Helical" evidence="1">
    <location>
        <begin position="20"/>
        <end position="36"/>
    </location>
</feature>
<evidence type="ECO:0000313" key="2">
    <source>
        <dbReference type="EMBL" id="AUW97347.1"/>
    </source>
</evidence>
<keyword evidence="1" id="KW-0472">Membrane</keyword>
<proteinExistence type="predicted"/>
<evidence type="ECO:0000313" key="3">
    <source>
        <dbReference type="Proteomes" id="UP000238956"/>
    </source>
</evidence>
<feature type="transmembrane region" description="Helical" evidence="1">
    <location>
        <begin position="56"/>
        <end position="77"/>
    </location>
</feature>
<dbReference type="PANTHER" id="PTHR40076">
    <property type="entry name" value="MEMBRANE PROTEIN-RELATED"/>
    <property type="match status" value="1"/>
</dbReference>
<dbReference type="GeneID" id="98394170"/>
<accession>A0A2L0D6C2</accession>
<dbReference type="Pfam" id="PF06161">
    <property type="entry name" value="DUF975"/>
    <property type="match status" value="1"/>
</dbReference>
<dbReference type="OrthoDB" id="9784844at2"/>
<dbReference type="EMBL" id="CP025536">
    <property type="protein sequence ID" value="AUW97347.1"/>
    <property type="molecule type" value="Genomic_DNA"/>
</dbReference>
<dbReference type="Proteomes" id="UP000238956">
    <property type="component" value="Chromosome"/>
</dbReference>
<keyword evidence="1" id="KW-0812">Transmembrane</keyword>
<reference evidence="2 3" key="2">
    <citation type="submission" date="2018-02" db="EMBL/GenBank/DDBJ databases">
        <title>Whole genome sequencing analysis of Streptococcus pluranimalium isolated from cattle infected mastitis in China.</title>
        <authorList>
            <person name="Zhang J.-R."/>
            <person name="Hu G.-Z."/>
        </authorList>
    </citation>
    <scope>NUCLEOTIDE SEQUENCE [LARGE SCALE GENOMIC DNA]</scope>
    <source>
        <strain evidence="2 3">TH11417</strain>
    </source>
</reference>